<keyword evidence="2" id="KW-1185">Reference proteome</keyword>
<comment type="caution">
    <text evidence="1">The sequence shown here is derived from an EMBL/GenBank/DDBJ whole genome shotgun (WGS) entry which is preliminary data.</text>
</comment>
<accession>A0ABD1GN58</accession>
<sequence>MRTAKHISCAANASLLQLKPVARVNFMILEVSNVQSSKFLSQKLPATATLETRAAMFIKAIRQVITLRKAFVKNIGQVKCWRFPRLV</sequence>
<evidence type="ECO:0000313" key="1">
    <source>
        <dbReference type="EMBL" id="KAL1544346.1"/>
    </source>
</evidence>
<protein>
    <submittedName>
        <fullName evidence="1">Uncharacterized protein</fullName>
    </submittedName>
</protein>
<dbReference type="EMBL" id="JBEAFC010000008">
    <property type="protein sequence ID" value="KAL1544346.1"/>
    <property type="molecule type" value="Genomic_DNA"/>
</dbReference>
<reference evidence="1 2" key="1">
    <citation type="submission" date="2024-06" db="EMBL/GenBank/DDBJ databases">
        <title>A chromosome level genome sequence of Diviner's sage (Salvia divinorum).</title>
        <authorList>
            <person name="Ford S.A."/>
            <person name="Ro D.-K."/>
            <person name="Ness R.W."/>
            <person name="Phillips M.A."/>
        </authorList>
    </citation>
    <scope>NUCLEOTIDE SEQUENCE [LARGE SCALE GENOMIC DNA]</scope>
    <source>
        <strain evidence="1">SAF-2024a</strain>
        <tissue evidence="1">Leaf</tissue>
    </source>
</reference>
<dbReference type="AlphaFoldDB" id="A0ABD1GN58"/>
<evidence type="ECO:0000313" key="2">
    <source>
        <dbReference type="Proteomes" id="UP001567538"/>
    </source>
</evidence>
<organism evidence="1 2">
    <name type="scientific">Salvia divinorum</name>
    <name type="common">Maria pastora</name>
    <name type="synonym">Diviner's sage</name>
    <dbReference type="NCBI Taxonomy" id="28513"/>
    <lineage>
        <taxon>Eukaryota</taxon>
        <taxon>Viridiplantae</taxon>
        <taxon>Streptophyta</taxon>
        <taxon>Embryophyta</taxon>
        <taxon>Tracheophyta</taxon>
        <taxon>Spermatophyta</taxon>
        <taxon>Magnoliopsida</taxon>
        <taxon>eudicotyledons</taxon>
        <taxon>Gunneridae</taxon>
        <taxon>Pentapetalae</taxon>
        <taxon>asterids</taxon>
        <taxon>lamiids</taxon>
        <taxon>Lamiales</taxon>
        <taxon>Lamiaceae</taxon>
        <taxon>Nepetoideae</taxon>
        <taxon>Mentheae</taxon>
        <taxon>Salviinae</taxon>
        <taxon>Salvia</taxon>
        <taxon>Salvia subgen. Calosphace</taxon>
    </lineage>
</organism>
<gene>
    <name evidence="1" type="ORF">AAHA92_21213</name>
</gene>
<dbReference type="Proteomes" id="UP001567538">
    <property type="component" value="Unassembled WGS sequence"/>
</dbReference>
<name>A0ABD1GN58_SALDI</name>
<proteinExistence type="predicted"/>